<protein>
    <submittedName>
        <fullName evidence="3">AsmA family protein</fullName>
    </submittedName>
</protein>
<feature type="region of interest" description="Disordered" evidence="1">
    <location>
        <begin position="1189"/>
        <end position="1253"/>
    </location>
</feature>
<gene>
    <name evidence="3" type="ORF">EUU22_13820</name>
</gene>
<dbReference type="RefSeq" id="WP_129332560.1">
    <property type="nucleotide sequence ID" value="NZ_SDVB01000238.1"/>
</dbReference>
<evidence type="ECO:0000313" key="3">
    <source>
        <dbReference type="EMBL" id="RYC12133.1"/>
    </source>
</evidence>
<dbReference type="GO" id="GO:0090313">
    <property type="term" value="P:regulation of protein targeting to membrane"/>
    <property type="evidence" value="ECO:0007669"/>
    <property type="project" value="TreeGrafter"/>
</dbReference>
<evidence type="ECO:0000256" key="1">
    <source>
        <dbReference type="SAM" id="MobiDB-lite"/>
    </source>
</evidence>
<feature type="compositionally biased region" description="Low complexity" evidence="1">
    <location>
        <begin position="1210"/>
        <end position="1241"/>
    </location>
</feature>
<dbReference type="InterPro" id="IPR017023">
    <property type="entry name" value="UCP034039"/>
</dbReference>
<accession>A0A4Q2T2J8</accession>
<comment type="caution">
    <text evidence="3">The sequence shown here is derived from an EMBL/GenBank/DDBJ whole genome shotgun (WGS) entry which is preliminary data.</text>
</comment>
<reference evidence="3 4" key="1">
    <citation type="submission" date="2019-01" db="EMBL/GenBank/DDBJ databases">
        <authorList>
            <person name="Deng T."/>
        </authorList>
    </citation>
    <scope>NUCLEOTIDE SEQUENCE [LARGE SCALE GENOMIC DNA]</scope>
    <source>
        <strain evidence="3 4">F8825</strain>
    </source>
</reference>
<dbReference type="PIRSF" id="PIRSF034039">
    <property type="entry name" value="UCP034039"/>
    <property type="match status" value="1"/>
</dbReference>
<dbReference type="InterPro" id="IPR052894">
    <property type="entry name" value="AsmA-related"/>
</dbReference>
<dbReference type="AlphaFoldDB" id="A0A4Q2T2J8"/>
<dbReference type="PANTHER" id="PTHR30441:SF4">
    <property type="entry name" value="PROTEIN ASMA"/>
    <property type="match status" value="1"/>
</dbReference>
<sequence>MLGRILVALGGLLVAALFAALLAPFFVDWTNFRSDFEDQASRILGKKVTVHGAVEARILPFPSVTLHDVTVGSDRDGAPLVSVARFSMDAELAPFLSGEARIFDMRIEEPKARIRLLSDGTLDWARGSTADIPARTVVLERVHVSDGVVEFIDEQSGRTRIVSGFDADMSARSLAGPWTVDGQASVDGEAGRFHLASLQPDPRSGAVPLNIRLLPDTRPFEIDLSGGLTLSGGKPLYKGSFLASWLIAEGEAAEQQASGAKPVAPKVKGEFELTNERVRVPSYRLELGDAANPYAVTGEATLDTGARPEFLLTADGQQIDMSRIGEEAPSGKTSRRVAISIRERIERLIAIAARIPIPSVPGKASLALPAIVAGDTVLRDIRLDIRPAGTGWTVERALATLPGRTQVEAGGTLDLKGQPSFRGDLLVASTQPSGLAAWITGDVDPAIREMKTAGFSAKVDLTRELQRFERLELAMGVGILNGRVERESRDGTAPNLSVDLTGNEIDLNAMRALATLVAGDEAGVNLFAQRIAGRLKVERLAAADIVAKNVDTVFTADGETMAVERLQIGDLAGAKITATGKIESALSAPTGEADLTFAAADPGPFLTMLKAHVSAHPALDALVRNASWYAGTDIKAHVALSGPDAAMSVKLSGVANGSRVHLDYGRETIPPRPGAMTLDASLENADAQVLFGQAGLEPLPIPSSEPGRLSVSLNAEADEPADTVVTFSGTETSLTAKGRLDFRAGSFLQGNLQASLRSGDIEPYLMIAGIGLPQSGAGLPVTLSADAEIGDATAKIDTIEGAFAGNAVRGTFSLDWKEPGLRVGGALELDTVDLAWLAEAVAGPVTDPATGDLSSASVVAPMTVPDLDLSLRSSTFWPGVLGKVSDFSGHLTGRTGELVLEDAAGTWLAGDLKGRISLSNAEKTAFLQSRLTLEHGDLAAVFAGAASDGVTPPQITGRFDLTAVAEATGGTVADLVSSINGSGEIRLSDVVVPHFDLGYLPPLLAAADLIEGEVDESKVRPLVENLVSEKGASLEALAIPFNIGDGVVRAQNVVAGNALARLGGDAKVDLQSGETEAVVTVSPEVGADALAGAAPDIRIRLSGRLPAPERSLDVTDVTNYLSMRAFERERRRVETLQSNVLEKQRLRREVALYKFRAVEREKAEAAERVRLEEEARRRAEADALARKAAEEEAARRAAEEEAARQRAIEQGEQTTQPPAEETAPPADGTTPSGPTTGGTPPVNLQFEDLPGVN</sequence>
<dbReference type="OrthoDB" id="9816380at2"/>
<name>A0A4Q2T2J8_9HYPH</name>
<dbReference type="Proteomes" id="UP000291088">
    <property type="component" value="Unassembled WGS sequence"/>
</dbReference>
<evidence type="ECO:0000259" key="2">
    <source>
        <dbReference type="Pfam" id="PF05170"/>
    </source>
</evidence>
<evidence type="ECO:0000313" key="4">
    <source>
        <dbReference type="Proteomes" id="UP000291088"/>
    </source>
</evidence>
<dbReference type="PANTHER" id="PTHR30441">
    <property type="entry name" value="DUF748 DOMAIN-CONTAINING PROTEIN"/>
    <property type="match status" value="1"/>
</dbReference>
<dbReference type="Pfam" id="PF05170">
    <property type="entry name" value="AsmA"/>
    <property type="match status" value="1"/>
</dbReference>
<dbReference type="EMBL" id="SDVB01000238">
    <property type="protein sequence ID" value="RYC12133.1"/>
    <property type="molecule type" value="Genomic_DNA"/>
</dbReference>
<dbReference type="GO" id="GO:0005886">
    <property type="term" value="C:plasma membrane"/>
    <property type="evidence" value="ECO:0007669"/>
    <property type="project" value="TreeGrafter"/>
</dbReference>
<feature type="compositionally biased region" description="Basic and acidic residues" evidence="1">
    <location>
        <begin position="1189"/>
        <end position="1209"/>
    </location>
</feature>
<organism evidence="3 4">
    <name type="scientific">Ciceribacter ferrooxidans</name>
    <dbReference type="NCBI Taxonomy" id="2509717"/>
    <lineage>
        <taxon>Bacteria</taxon>
        <taxon>Pseudomonadati</taxon>
        <taxon>Pseudomonadota</taxon>
        <taxon>Alphaproteobacteria</taxon>
        <taxon>Hyphomicrobiales</taxon>
        <taxon>Rhizobiaceae</taxon>
        <taxon>Ciceribacter</taxon>
    </lineage>
</organism>
<dbReference type="InterPro" id="IPR007844">
    <property type="entry name" value="AsmA"/>
</dbReference>
<proteinExistence type="predicted"/>
<feature type="domain" description="AsmA" evidence="2">
    <location>
        <begin position="6"/>
        <end position="159"/>
    </location>
</feature>
<keyword evidence="4" id="KW-1185">Reference proteome</keyword>